<proteinExistence type="predicted"/>
<dbReference type="Proteomes" id="UP000690515">
    <property type="component" value="Unassembled WGS sequence"/>
</dbReference>
<keyword evidence="1" id="KW-0175">Coiled coil</keyword>
<keyword evidence="2" id="KW-0067">ATP-binding</keyword>
<sequence length="122" mass="13973">MIKLKLLLWIMGLLMGRASKRNEKLRNKLDDKQLTVQFQTDDQRVARHFIIENQQILSKSGVADQHDFAISFKDAGTGLAVLTAKNAQLAFMQAIQEKQLIVTGDLSQVMWFQGIAKYWIPR</sequence>
<evidence type="ECO:0000256" key="1">
    <source>
        <dbReference type="SAM" id="Coils"/>
    </source>
</evidence>
<dbReference type="GO" id="GO:0004386">
    <property type="term" value="F:helicase activity"/>
    <property type="evidence" value="ECO:0007669"/>
    <property type="project" value="UniProtKB-KW"/>
</dbReference>
<keyword evidence="3" id="KW-1185">Reference proteome</keyword>
<dbReference type="EMBL" id="JAGSOY010000030">
    <property type="protein sequence ID" value="MBU2712093.1"/>
    <property type="molecule type" value="Genomic_DNA"/>
</dbReference>
<keyword evidence="2" id="KW-0378">Hydrolase</keyword>
<reference evidence="2 3" key="1">
    <citation type="submission" date="2021-04" db="EMBL/GenBank/DDBJ databases">
        <authorList>
            <person name="Pira H."/>
            <person name="Risdian C."/>
            <person name="Wink J."/>
        </authorList>
    </citation>
    <scope>NUCLEOTIDE SEQUENCE [LARGE SCALE GENOMIC DNA]</scope>
    <source>
        <strain evidence="2 3">WH53</strain>
    </source>
</reference>
<keyword evidence="2" id="KW-0347">Helicase</keyword>
<evidence type="ECO:0000313" key="2">
    <source>
        <dbReference type="EMBL" id="MBU2712093.1"/>
    </source>
</evidence>
<dbReference type="InterPro" id="IPR036527">
    <property type="entry name" value="SCP2_sterol-bd_dom_sf"/>
</dbReference>
<feature type="coiled-coil region" evidence="1">
    <location>
        <begin position="15"/>
        <end position="42"/>
    </location>
</feature>
<name>A0ABS5ZE38_9GAMM</name>
<organism evidence="2 3">
    <name type="scientific">Zooshikella harenae</name>
    <dbReference type="NCBI Taxonomy" id="2827238"/>
    <lineage>
        <taxon>Bacteria</taxon>
        <taxon>Pseudomonadati</taxon>
        <taxon>Pseudomonadota</taxon>
        <taxon>Gammaproteobacteria</taxon>
        <taxon>Oceanospirillales</taxon>
        <taxon>Zooshikellaceae</taxon>
        <taxon>Zooshikella</taxon>
    </lineage>
</organism>
<evidence type="ECO:0000313" key="3">
    <source>
        <dbReference type="Proteomes" id="UP000690515"/>
    </source>
</evidence>
<keyword evidence="2" id="KW-0547">Nucleotide-binding</keyword>
<gene>
    <name evidence="2" type="ORF">KCG35_13560</name>
</gene>
<protein>
    <submittedName>
        <fullName evidence="2">Helicase</fullName>
    </submittedName>
</protein>
<dbReference type="RefSeq" id="WP_215820329.1">
    <property type="nucleotide sequence ID" value="NZ_JAGSOY010000030.1"/>
</dbReference>
<comment type="caution">
    <text evidence="2">The sequence shown here is derived from an EMBL/GenBank/DDBJ whole genome shotgun (WGS) entry which is preliminary data.</text>
</comment>
<accession>A0ABS5ZE38</accession>
<dbReference type="Gene3D" id="3.30.1050.10">
    <property type="entry name" value="SCP2 sterol-binding domain"/>
    <property type="match status" value="1"/>
</dbReference>